<protein>
    <submittedName>
        <fullName evidence="1">Uncharacterized protein</fullName>
    </submittedName>
</protein>
<accession>A0A5C3KYH9</accession>
<dbReference type="OrthoDB" id="5366606at2759"/>
<dbReference type="Proteomes" id="UP000307440">
    <property type="component" value="Unassembled WGS sequence"/>
</dbReference>
<evidence type="ECO:0000313" key="2">
    <source>
        <dbReference type="Proteomes" id="UP000307440"/>
    </source>
</evidence>
<reference evidence="1 2" key="1">
    <citation type="journal article" date="2019" name="Nat. Ecol. Evol.">
        <title>Megaphylogeny resolves global patterns of mushroom evolution.</title>
        <authorList>
            <person name="Varga T."/>
            <person name="Krizsan K."/>
            <person name="Foldi C."/>
            <person name="Dima B."/>
            <person name="Sanchez-Garcia M."/>
            <person name="Sanchez-Ramirez S."/>
            <person name="Szollosi G.J."/>
            <person name="Szarkandi J.G."/>
            <person name="Papp V."/>
            <person name="Albert L."/>
            <person name="Andreopoulos W."/>
            <person name="Angelini C."/>
            <person name="Antonin V."/>
            <person name="Barry K.W."/>
            <person name="Bougher N.L."/>
            <person name="Buchanan P."/>
            <person name="Buyck B."/>
            <person name="Bense V."/>
            <person name="Catcheside P."/>
            <person name="Chovatia M."/>
            <person name="Cooper J."/>
            <person name="Damon W."/>
            <person name="Desjardin D."/>
            <person name="Finy P."/>
            <person name="Geml J."/>
            <person name="Haridas S."/>
            <person name="Hughes K."/>
            <person name="Justo A."/>
            <person name="Karasinski D."/>
            <person name="Kautmanova I."/>
            <person name="Kiss B."/>
            <person name="Kocsube S."/>
            <person name="Kotiranta H."/>
            <person name="LaButti K.M."/>
            <person name="Lechner B.E."/>
            <person name="Liimatainen K."/>
            <person name="Lipzen A."/>
            <person name="Lukacs Z."/>
            <person name="Mihaltcheva S."/>
            <person name="Morgado L.N."/>
            <person name="Niskanen T."/>
            <person name="Noordeloos M.E."/>
            <person name="Ohm R.A."/>
            <person name="Ortiz-Santana B."/>
            <person name="Ovrebo C."/>
            <person name="Racz N."/>
            <person name="Riley R."/>
            <person name="Savchenko A."/>
            <person name="Shiryaev A."/>
            <person name="Soop K."/>
            <person name="Spirin V."/>
            <person name="Szebenyi C."/>
            <person name="Tomsovsky M."/>
            <person name="Tulloss R.E."/>
            <person name="Uehling J."/>
            <person name="Grigoriev I.V."/>
            <person name="Vagvolgyi C."/>
            <person name="Papp T."/>
            <person name="Martin F.M."/>
            <person name="Miettinen O."/>
            <person name="Hibbett D.S."/>
            <person name="Nagy L.G."/>
        </authorList>
    </citation>
    <scope>NUCLEOTIDE SEQUENCE [LARGE SCALE GENOMIC DNA]</scope>
    <source>
        <strain evidence="1 2">CBS 121175</strain>
    </source>
</reference>
<name>A0A5C3KYH9_COPMA</name>
<organism evidence="1 2">
    <name type="scientific">Coprinopsis marcescibilis</name>
    <name type="common">Agaric fungus</name>
    <name type="synonym">Psathyrella marcescibilis</name>
    <dbReference type="NCBI Taxonomy" id="230819"/>
    <lineage>
        <taxon>Eukaryota</taxon>
        <taxon>Fungi</taxon>
        <taxon>Dikarya</taxon>
        <taxon>Basidiomycota</taxon>
        <taxon>Agaricomycotina</taxon>
        <taxon>Agaricomycetes</taxon>
        <taxon>Agaricomycetidae</taxon>
        <taxon>Agaricales</taxon>
        <taxon>Agaricineae</taxon>
        <taxon>Psathyrellaceae</taxon>
        <taxon>Coprinopsis</taxon>
    </lineage>
</organism>
<gene>
    <name evidence="1" type="ORF">FA15DRAFT_682267</name>
</gene>
<keyword evidence="2" id="KW-1185">Reference proteome</keyword>
<evidence type="ECO:0000313" key="1">
    <source>
        <dbReference type="EMBL" id="TFK20988.1"/>
    </source>
</evidence>
<proteinExistence type="predicted"/>
<dbReference type="EMBL" id="ML210281">
    <property type="protein sequence ID" value="TFK20988.1"/>
    <property type="molecule type" value="Genomic_DNA"/>
</dbReference>
<sequence>MSAPTEFFLQLQKGIVGGFAPPTIDAVYSLTRSGDSPNHLVVNAAVRPPGTPHVEQSAAPKNLDATNAHTTSLVDELYSILKELPLEVPTGSEDIYGLDTSIRFGSASLEWANGGPQSCGGGESKVKATPEQKEKFKRAVAIVHELVDKES</sequence>
<dbReference type="AlphaFoldDB" id="A0A5C3KYH9"/>